<dbReference type="Gene3D" id="1.10.357.10">
    <property type="entry name" value="Tetracycline Repressor, domain 2"/>
    <property type="match status" value="1"/>
</dbReference>
<name>A0A0M9IU01_ALCXX</name>
<reference evidence="5 6" key="1">
    <citation type="submission" date="2016-09" db="EMBL/GenBank/DDBJ databases">
        <title>Phylogenomics of Achromobacter.</title>
        <authorList>
            <person name="Jeukens J."/>
            <person name="Freschi L."/>
            <person name="Vincent A.T."/>
            <person name="Emond-Rheault J.-G."/>
            <person name="Kukavica-Ibrulj I."/>
            <person name="Charette S.J."/>
            <person name="Levesque R.C."/>
        </authorList>
    </citation>
    <scope>NUCLEOTIDE SEQUENCE [LARGE SCALE GENOMIC DNA]</scope>
    <source>
        <strain evidence="5 6">AUS488</strain>
    </source>
</reference>
<dbReference type="OrthoDB" id="8909251at2"/>
<dbReference type="GO" id="GO:0000976">
    <property type="term" value="F:transcription cis-regulatory region binding"/>
    <property type="evidence" value="ECO:0007669"/>
    <property type="project" value="TreeGrafter"/>
</dbReference>
<accession>A0A0M9IU01</accession>
<dbReference type="AlphaFoldDB" id="A0A0M9IU01"/>
<evidence type="ECO:0000256" key="2">
    <source>
        <dbReference type="ARBA" id="ARBA00023125"/>
    </source>
</evidence>
<accession>A0A1R1JQQ8</accession>
<dbReference type="InterPro" id="IPR036271">
    <property type="entry name" value="Tet_transcr_reg_TetR-rel_C_sf"/>
</dbReference>
<comment type="caution">
    <text evidence="5">The sequence shown here is derived from an EMBL/GenBank/DDBJ whole genome shotgun (WGS) entry which is preliminary data.</text>
</comment>
<dbReference type="SUPFAM" id="SSF48498">
    <property type="entry name" value="Tetracyclin repressor-like, C-terminal domain"/>
    <property type="match status" value="1"/>
</dbReference>
<evidence type="ECO:0000313" key="6">
    <source>
        <dbReference type="Proteomes" id="UP000187251"/>
    </source>
</evidence>
<evidence type="ECO:0000256" key="4">
    <source>
        <dbReference type="PROSITE-ProRule" id="PRU00335"/>
    </source>
</evidence>
<dbReference type="RefSeq" id="WP_016452567.1">
    <property type="nucleotide sequence ID" value="NZ_CP066291.1"/>
</dbReference>
<sequence>MKKKLTDEEFFDALTHLLLTEGVKGLTVGEIAARLHCSRRRLYDIAQTKEEIFCAVVQRFFDSLLRQGEALIHREQDLTTALAAYLDVGVQAASRIGVQFLKDVEDSAVARGIFDHYQQVRTLRLSQLIDDGVHQGVFAPCHGLVVSELILGAALRLRRPAFLAQANLTLEDAFQEFYRVLLGGLLIDSATPKAARRGVRASRATSQRTVTKKDTDPDEVGTMLIAAWNRG</sequence>
<keyword evidence="2 4" id="KW-0238">DNA-binding</keyword>
<keyword evidence="3" id="KW-0804">Transcription</keyword>
<proteinExistence type="predicted"/>
<dbReference type="Proteomes" id="UP000187251">
    <property type="component" value="Unassembled WGS sequence"/>
</dbReference>
<dbReference type="EMBL" id="MJMN01000024">
    <property type="protein sequence ID" value="OMG83414.1"/>
    <property type="molecule type" value="Genomic_DNA"/>
</dbReference>
<dbReference type="PROSITE" id="PS50977">
    <property type="entry name" value="HTH_TETR_2"/>
    <property type="match status" value="1"/>
</dbReference>
<dbReference type="PANTHER" id="PTHR30055:SF234">
    <property type="entry name" value="HTH-TYPE TRANSCRIPTIONAL REGULATOR BETI"/>
    <property type="match status" value="1"/>
</dbReference>
<dbReference type="InterPro" id="IPR050109">
    <property type="entry name" value="HTH-type_TetR-like_transc_reg"/>
</dbReference>
<feature type="DNA-binding region" description="H-T-H motif" evidence="4">
    <location>
        <begin position="27"/>
        <end position="46"/>
    </location>
</feature>
<dbReference type="GeneID" id="75273071"/>
<gene>
    <name evidence="5" type="ORF">BIZ92_11910</name>
</gene>
<keyword evidence="1" id="KW-0805">Transcription regulation</keyword>
<organism evidence="5 6">
    <name type="scientific">Alcaligenes xylosoxydans xylosoxydans</name>
    <name type="common">Achromobacter xylosoxidans</name>
    <dbReference type="NCBI Taxonomy" id="85698"/>
    <lineage>
        <taxon>Bacteria</taxon>
        <taxon>Pseudomonadati</taxon>
        <taxon>Pseudomonadota</taxon>
        <taxon>Betaproteobacteria</taxon>
        <taxon>Burkholderiales</taxon>
        <taxon>Alcaligenaceae</taxon>
        <taxon>Achromobacter</taxon>
    </lineage>
</organism>
<dbReference type="InterPro" id="IPR009057">
    <property type="entry name" value="Homeodomain-like_sf"/>
</dbReference>
<evidence type="ECO:0000256" key="3">
    <source>
        <dbReference type="ARBA" id="ARBA00023163"/>
    </source>
</evidence>
<evidence type="ECO:0000313" key="5">
    <source>
        <dbReference type="EMBL" id="OMG83414.1"/>
    </source>
</evidence>
<protein>
    <submittedName>
        <fullName evidence="5">TetR family transcriptional regulator</fullName>
    </submittedName>
</protein>
<dbReference type="PANTHER" id="PTHR30055">
    <property type="entry name" value="HTH-TYPE TRANSCRIPTIONAL REGULATOR RUTR"/>
    <property type="match status" value="1"/>
</dbReference>
<dbReference type="Gene3D" id="1.10.10.60">
    <property type="entry name" value="Homeodomain-like"/>
    <property type="match status" value="1"/>
</dbReference>
<dbReference type="GO" id="GO:0003700">
    <property type="term" value="F:DNA-binding transcription factor activity"/>
    <property type="evidence" value="ECO:0007669"/>
    <property type="project" value="TreeGrafter"/>
</dbReference>
<evidence type="ECO:0000256" key="1">
    <source>
        <dbReference type="ARBA" id="ARBA00023015"/>
    </source>
</evidence>
<dbReference type="InterPro" id="IPR001647">
    <property type="entry name" value="HTH_TetR"/>
</dbReference>
<dbReference type="SUPFAM" id="SSF46689">
    <property type="entry name" value="Homeodomain-like"/>
    <property type="match status" value="1"/>
</dbReference>